<evidence type="ECO:0000313" key="2">
    <source>
        <dbReference type="Proteomes" id="UP000323594"/>
    </source>
</evidence>
<name>A0AAE6M8L7_TREPH</name>
<sequence length="200" mass="23077">MEKMVRTQKMAKFFNKTIIVVFTVLCVLTFSACRLQYTVKNARFKSEFLWVYAEQDFNIKKAGTIQGTFKLPKDVKYKGLNFEVMFPAIFRKNWGSVVKMPCKLTLSWNGGSLVKEDLEAKSNWHGINLWFLENEISHVPVKQEITYTLEYGVGVYTELNYYSGGEKVDKLADLEAHPENYSGFYDAVFVVAEQSTKKMP</sequence>
<protein>
    <recommendedName>
        <fullName evidence="3">Lipoprotein</fullName>
    </recommendedName>
</protein>
<dbReference type="RefSeq" id="WP_148879218.1">
    <property type="nucleotide sequence ID" value="NZ_CP042813.1"/>
</dbReference>
<dbReference type="PROSITE" id="PS51257">
    <property type="entry name" value="PROKAR_LIPOPROTEIN"/>
    <property type="match status" value="1"/>
</dbReference>
<evidence type="ECO:0000313" key="1">
    <source>
        <dbReference type="EMBL" id="QEJ99075.1"/>
    </source>
</evidence>
<gene>
    <name evidence="1" type="ORF">FUT82_14450</name>
</gene>
<dbReference type="EMBL" id="CP042817">
    <property type="protein sequence ID" value="QEJ99075.1"/>
    <property type="molecule type" value="Genomic_DNA"/>
</dbReference>
<dbReference type="Proteomes" id="UP000323594">
    <property type="component" value="Chromosome"/>
</dbReference>
<dbReference type="AlphaFoldDB" id="A0AAE6M8L7"/>
<accession>A0AAE6M8L7</accession>
<proteinExistence type="predicted"/>
<reference evidence="1 2" key="1">
    <citation type="submission" date="2019-08" db="EMBL/GenBank/DDBJ databases">
        <authorList>
            <person name="Kuhnert P."/>
        </authorList>
    </citation>
    <scope>NUCLEOTIDE SEQUENCE [LARGE SCALE GENOMIC DNA]</scope>
    <source>
        <strain evidence="1 2">B36.5</strain>
    </source>
</reference>
<organism evidence="1 2">
    <name type="scientific">Treponema phagedenis</name>
    <dbReference type="NCBI Taxonomy" id="162"/>
    <lineage>
        <taxon>Bacteria</taxon>
        <taxon>Pseudomonadati</taxon>
        <taxon>Spirochaetota</taxon>
        <taxon>Spirochaetia</taxon>
        <taxon>Spirochaetales</taxon>
        <taxon>Treponemataceae</taxon>
        <taxon>Treponema</taxon>
    </lineage>
</organism>
<evidence type="ECO:0008006" key="3">
    <source>
        <dbReference type="Google" id="ProtNLM"/>
    </source>
</evidence>